<dbReference type="PANTHER" id="PTHR32166">
    <property type="entry name" value="OSJNBA0013A04.12 PROTEIN"/>
    <property type="match status" value="1"/>
</dbReference>
<evidence type="ECO:0000313" key="10">
    <source>
        <dbReference type="RefSeq" id="XP_020114984.1"/>
    </source>
</evidence>
<evidence type="ECO:0000256" key="1">
    <source>
        <dbReference type="ARBA" id="ARBA00004123"/>
    </source>
</evidence>
<dbReference type="InterPro" id="IPR012337">
    <property type="entry name" value="RNaseH-like_sf"/>
</dbReference>
<evidence type="ECO:0000256" key="4">
    <source>
        <dbReference type="ARBA" id="ARBA00022833"/>
    </source>
</evidence>
<accession>A0A6P5H6V9</accession>
<evidence type="ECO:0000256" key="6">
    <source>
        <dbReference type="ARBA" id="ARBA00023242"/>
    </source>
</evidence>
<dbReference type="InterPro" id="IPR007021">
    <property type="entry name" value="DUF659"/>
</dbReference>
<keyword evidence="6" id="KW-0539">Nucleus</keyword>
<evidence type="ECO:0000256" key="2">
    <source>
        <dbReference type="ARBA" id="ARBA00022723"/>
    </source>
</evidence>
<dbReference type="OrthoDB" id="774505at2759"/>
<dbReference type="Proteomes" id="UP000515123">
    <property type="component" value="Linkage group 24"/>
</dbReference>
<dbReference type="InterPro" id="IPR003656">
    <property type="entry name" value="Znf_BED"/>
</dbReference>
<gene>
    <name evidence="10" type="primary">LOC109728860</name>
</gene>
<organism evidence="9 10">
    <name type="scientific">Ananas comosus</name>
    <name type="common">Pineapple</name>
    <name type="synonym">Ananas ananas</name>
    <dbReference type="NCBI Taxonomy" id="4615"/>
    <lineage>
        <taxon>Eukaryota</taxon>
        <taxon>Viridiplantae</taxon>
        <taxon>Streptophyta</taxon>
        <taxon>Embryophyta</taxon>
        <taxon>Tracheophyta</taxon>
        <taxon>Spermatophyta</taxon>
        <taxon>Magnoliopsida</taxon>
        <taxon>Liliopsida</taxon>
        <taxon>Poales</taxon>
        <taxon>Bromeliaceae</taxon>
        <taxon>Bromelioideae</taxon>
        <taxon>Ananas</taxon>
    </lineage>
</organism>
<dbReference type="RefSeq" id="XP_020114984.1">
    <property type="nucleotide sequence ID" value="XM_020259395.1"/>
</dbReference>
<dbReference type="GO" id="GO:0008270">
    <property type="term" value="F:zinc ion binding"/>
    <property type="evidence" value="ECO:0007669"/>
    <property type="project" value="UniProtKB-KW"/>
</dbReference>
<dbReference type="Pfam" id="PF02892">
    <property type="entry name" value="zf-BED"/>
    <property type="match status" value="1"/>
</dbReference>
<dbReference type="AlphaFoldDB" id="A0A6P5H6V9"/>
<evidence type="ECO:0000256" key="3">
    <source>
        <dbReference type="ARBA" id="ARBA00022771"/>
    </source>
</evidence>
<evidence type="ECO:0000256" key="5">
    <source>
        <dbReference type="ARBA" id="ARBA00023125"/>
    </source>
</evidence>
<dbReference type="SUPFAM" id="SSF140996">
    <property type="entry name" value="Hermes dimerisation domain"/>
    <property type="match status" value="1"/>
</dbReference>
<evidence type="ECO:0000256" key="7">
    <source>
        <dbReference type="PROSITE-ProRule" id="PRU00027"/>
    </source>
</evidence>
<dbReference type="PANTHER" id="PTHR32166:SF63">
    <property type="entry name" value="HAT TRANSPOSON SUPERFAMILY PROTEIN"/>
    <property type="match status" value="1"/>
</dbReference>
<sequence>MIGGHVVELEIFELLIFLCRKIVRKKDRFWIHAEELSGKFKCKYCSKVYSGGVARLKSHLSQVSGRDIETCDKVPPNVQTEAFIAICGDPSKRAKSTGSTNVNESGESIAVSGSRSFGGTNQMTMHEVYKKKNKEEVDQSLAKFFIMNNISFNVVQSESFIDLIKDVANYGSGYKVPSYSTLRTKLIPNEKKEAETYVGKVKSSWYLSGCTIMSDGWTDLKGKAFTNVIAYSPGGAIFMNSFECSKERKTAMYLKDILSSVIEDIGQDNVVQLITDNGSNFLAAGDMLLGKYPRMYKTRCAAHGLQLLLKDIYKNAEWVRIVIDEARLIENHMYKHTVLLALMREATQKELKHPCITRFASNFLVLQSLVDVENELRLFVASAEWRESNLNKNRQAKKVTELVQNNEFWNRAKEVLQALEPIVRVLRLVDGEGSTSGYLYDAMERAKEAIKCRLGNNQNKFMRIWELFDERRNGNIIHPIHAAAALLNPAYMCRERFRESREMKDGIGFMFENLILPEEKEDFLKQVQLYRSRSTLIFNSTALMMLKTSHPRVWWDYCGDPLPVLRKYAVRILSQPCSSSSCERNWSAYEAAQTKKRNRLSSEMLDNLVYTRMNILAMKKWSTLESQDLEPINLEKLHELSEYIDDGKGGDGDDGEEIEETSLTNLDLLWLNQELEFADYNY</sequence>
<dbReference type="InterPro" id="IPR008906">
    <property type="entry name" value="HATC_C_dom"/>
</dbReference>
<evidence type="ECO:0000313" key="9">
    <source>
        <dbReference type="Proteomes" id="UP000515123"/>
    </source>
</evidence>
<keyword evidence="4" id="KW-0862">Zinc</keyword>
<name>A0A6P5H6V9_ANACO</name>
<dbReference type="PROSITE" id="PS50808">
    <property type="entry name" value="ZF_BED"/>
    <property type="match status" value="1"/>
</dbReference>
<keyword evidence="9" id="KW-1185">Reference proteome</keyword>
<reference evidence="10" key="2">
    <citation type="submission" date="2025-08" db="UniProtKB">
        <authorList>
            <consortium name="RefSeq"/>
        </authorList>
    </citation>
    <scope>IDENTIFICATION</scope>
    <source>
        <tissue evidence="10">Leaf</tissue>
    </source>
</reference>
<dbReference type="Pfam" id="PF05699">
    <property type="entry name" value="Dimer_Tnp_hAT"/>
    <property type="match status" value="1"/>
</dbReference>
<dbReference type="Pfam" id="PF04937">
    <property type="entry name" value="DUF659"/>
    <property type="match status" value="1"/>
</dbReference>
<dbReference type="GO" id="GO:0046983">
    <property type="term" value="F:protein dimerization activity"/>
    <property type="evidence" value="ECO:0007669"/>
    <property type="project" value="InterPro"/>
</dbReference>
<keyword evidence="3 7" id="KW-0863">Zinc-finger</keyword>
<dbReference type="SUPFAM" id="SSF53098">
    <property type="entry name" value="Ribonuclease H-like"/>
    <property type="match status" value="1"/>
</dbReference>
<evidence type="ECO:0000259" key="8">
    <source>
        <dbReference type="PROSITE" id="PS50808"/>
    </source>
</evidence>
<dbReference type="GeneID" id="109728860"/>
<reference evidence="9" key="1">
    <citation type="journal article" date="2015" name="Nat. Genet.">
        <title>The pineapple genome and the evolution of CAM photosynthesis.</title>
        <authorList>
            <person name="Ming R."/>
            <person name="VanBuren R."/>
            <person name="Wai C.M."/>
            <person name="Tang H."/>
            <person name="Schatz M.C."/>
            <person name="Bowers J.E."/>
            <person name="Lyons E."/>
            <person name="Wang M.L."/>
            <person name="Chen J."/>
            <person name="Biggers E."/>
            <person name="Zhang J."/>
            <person name="Huang L."/>
            <person name="Zhang L."/>
            <person name="Miao W."/>
            <person name="Zhang J."/>
            <person name="Ye Z."/>
            <person name="Miao C."/>
            <person name="Lin Z."/>
            <person name="Wang H."/>
            <person name="Zhou H."/>
            <person name="Yim W.C."/>
            <person name="Priest H.D."/>
            <person name="Zheng C."/>
            <person name="Woodhouse M."/>
            <person name="Edger P.P."/>
            <person name="Guyot R."/>
            <person name="Guo H.B."/>
            <person name="Guo H."/>
            <person name="Zheng G."/>
            <person name="Singh R."/>
            <person name="Sharma A."/>
            <person name="Min X."/>
            <person name="Zheng Y."/>
            <person name="Lee H."/>
            <person name="Gurtowski J."/>
            <person name="Sedlazeck F.J."/>
            <person name="Harkess A."/>
            <person name="McKain M.R."/>
            <person name="Liao Z."/>
            <person name="Fang J."/>
            <person name="Liu J."/>
            <person name="Zhang X."/>
            <person name="Zhang Q."/>
            <person name="Hu W."/>
            <person name="Qin Y."/>
            <person name="Wang K."/>
            <person name="Chen L.Y."/>
            <person name="Shirley N."/>
            <person name="Lin Y.R."/>
            <person name="Liu L.Y."/>
            <person name="Hernandez A.G."/>
            <person name="Wright C.L."/>
            <person name="Bulone V."/>
            <person name="Tuskan G.A."/>
            <person name="Heath K."/>
            <person name="Zee F."/>
            <person name="Moore P.H."/>
            <person name="Sunkar R."/>
            <person name="Leebens-Mack J.H."/>
            <person name="Mockler T."/>
            <person name="Bennetzen J.L."/>
            <person name="Freeling M."/>
            <person name="Sankoff D."/>
            <person name="Paterson A.H."/>
            <person name="Zhu X."/>
            <person name="Yang X."/>
            <person name="Smith J.A."/>
            <person name="Cushman J.C."/>
            <person name="Paull R.E."/>
            <person name="Yu Q."/>
        </authorList>
    </citation>
    <scope>NUCLEOTIDE SEQUENCE [LARGE SCALE GENOMIC DNA]</scope>
    <source>
        <strain evidence="9">cv. F153</strain>
    </source>
</reference>
<dbReference type="GO" id="GO:0003677">
    <property type="term" value="F:DNA binding"/>
    <property type="evidence" value="ECO:0007669"/>
    <property type="project" value="UniProtKB-KW"/>
</dbReference>
<keyword evidence="5" id="KW-0238">DNA-binding</keyword>
<protein>
    <submittedName>
        <fullName evidence="10">Uncharacterized protein LOC109728860 isoform X1</fullName>
    </submittedName>
</protein>
<proteinExistence type="predicted"/>
<keyword evidence="2" id="KW-0479">Metal-binding</keyword>
<feature type="domain" description="BED-type" evidence="8">
    <location>
        <begin position="24"/>
        <end position="78"/>
    </location>
</feature>
<comment type="subcellular location">
    <subcellularLocation>
        <location evidence="1">Nucleus</location>
    </subcellularLocation>
</comment>
<dbReference type="GO" id="GO:0005634">
    <property type="term" value="C:nucleus"/>
    <property type="evidence" value="ECO:0007669"/>
    <property type="project" value="UniProtKB-SubCell"/>
</dbReference>